<dbReference type="AlphaFoldDB" id="A0AAW2RXW1"/>
<evidence type="ECO:0000256" key="1">
    <source>
        <dbReference type="SAM" id="MobiDB-lite"/>
    </source>
</evidence>
<comment type="caution">
    <text evidence="2">The sequence shown here is derived from an EMBL/GenBank/DDBJ whole genome shotgun (WGS) entry which is preliminary data.</text>
</comment>
<protein>
    <submittedName>
        <fullName evidence="2">Uncharacterized protein</fullName>
    </submittedName>
</protein>
<feature type="region of interest" description="Disordered" evidence="1">
    <location>
        <begin position="41"/>
        <end position="72"/>
    </location>
</feature>
<dbReference type="EMBL" id="JACGWJ010000012">
    <property type="protein sequence ID" value="KAL0385063.1"/>
    <property type="molecule type" value="Genomic_DNA"/>
</dbReference>
<proteinExistence type="predicted"/>
<accession>A0AAW2RXW1</accession>
<feature type="compositionally biased region" description="Pro residues" evidence="1">
    <location>
        <begin position="51"/>
        <end position="65"/>
    </location>
</feature>
<name>A0AAW2RXW1_SESRA</name>
<gene>
    <name evidence="2" type="ORF">Sradi_2900600</name>
</gene>
<organism evidence="2">
    <name type="scientific">Sesamum radiatum</name>
    <name type="common">Black benniseed</name>
    <dbReference type="NCBI Taxonomy" id="300843"/>
    <lineage>
        <taxon>Eukaryota</taxon>
        <taxon>Viridiplantae</taxon>
        <taxon>Streptophyta</taxon>
        <taxon>Embryophyta</taxon>
        <taxon>Tracheophyta</taxon>
        <taxon>Spermatophyta</taxon>
        <taxon>Magnoliopsida</taxon>
        <taxon>eudicotyledons</taxon>
        <taxon>Gunneridae</taxon>
        <taxon>Pentapetalae</taxon>
        <taxon>asterids</taxon>
        <taxon>lamiids</taxon>
        <taxon>Lamiales</taxon>
        <taxon>Pedaliaceae</taxon>
        <taxon>Sesamum</taxon>
    </lineage>
</organism>
<sequence>MTENEIKQAITSNTLNANATFLTATFLSDLFKIDATAALDRLSPPTSSSRRPPPYPSSKPPPSPTTGPTFLTSGGCSSLTNLLSPTTTGDVPFAGTSRLSATGFSAGVPSLPPSFPPSAGKLVGKSRFSEVGFCEWGHGRRPFPPAAREPAGTLVFPGTARESSTYRPRQGTCCSCCRNHRFPAKKKGRRSAAATRIAEGSAKNRPGWWLTRYPTLICGCCCFFEGFFYYDYWGLHFPFSKILKQTPLILRSLRRC</sequence>
<reference evidence="2" key="1">
    <citation type="submission" date="2020-06" db="EMBL/GenBank/DDBJ databases">
        <authorList>
            <person name="Li T."/>
            <person name="Hu X."/>
            <person name="Zhang T."/>
            <person name="Song X."/>
            <person name="Zhang H."/>
            <person name="Dai N."/>
            <person name="Sheng W."/>
            <person name="Hou X."/>
            <person name="Wei L."/>
        </authorList>
    </citation>
    <scope>NUCLEOTIDE SEQUENCE</scope>
    <source>
        <strain evidence="2">G02</strain>
        <tissue evidence="2">Leaf</tissue>
    </source>
</reference>
<evidence type="ECO:0000313" key="2">
    <source>
        <dbReference type="EMBL" id="KAL0385063.1"/>
    </source>
</evidence>
<reference evidence="2" key="2">
    <citation type="journal article" date="2024" name="Plant">
        <title>Genomic evolution and insights into agronomic trait innovations of Sesamum species.</title>
        <authorList>
            <person name="Miao H."/>
            <person name="Wang L."/>
            <person name="Qu L."/>
            <person name="Liu H."/>
            <person name="Sun Y."/>
            <person name="Le M."/>
            <person name="Wang Q."/>
            <person name="Wei S."/>
            <person name="Zheng Y."/>
            <person name="Lin W."/>
            <person name="Duan Y."/>
            <person name="Cao H."/>
            <person name="Xiong S."/>
            <person name="Wang X."/>
            <person name="Wei L."/>
            <person name="Li C."/>
            <person name="Ma Q."/>
            <person name="Ju M."/>
            <person name="Zhao R."/>
            <person name="Li G."/>
            <person name="Mu C."/>
            <person name="Tian Q."/>
            <person name="Mei H."/>
            <person name="Zhang T."/>
            <person name="Gao T."/>
            <person name="Zhang H."/>
        </authorList>
    </citation>
    <scope>NUCLEOTIDE SEQUENCE</scope>
    <source>
        <strain evidence="2">G02</strain>
    </source>
</reference>